<dbReference type="Pfam" id="PF03472">
    <property type="entry name" value="Autoind_bind"/>
    <property type="match status" value="1"/>
</dbReference>
<evidence type="ECO:0000256" key="3">
    <source>
        <dbReference type="ARBA" id="ARBA00023163"/>
    </source>
</evidence>
<dbReference type="PANTHER" id="PTHR44688">
    <property type="entry name" value="DNA-BINDING TRANSCRIPTIONAL ACTIVATOR DEVR_DOSR"/>
    <property type="match status" value="1"/>
</dbReference>
<dbReference type="GO" id="GO:0003677">
    <property type="term" value="F:DNA binding"/>
    <property type="evidence" value="ECO:0007669"/>
    <property type="project" value="UniProtKB-KW"/>
</dbReference>
<dbReference type="Pfam" id="PF00196">
    <property type="entry name" value="GerE"/>
    <property type="match status" value="1"/>
</dbReference>
<reference evidence="5" key="2">
    <citation type="submission" date="2022-03" db="EMBL/GenBank/DDBJ databases">
        <authorList>
            <person name="Ryngajllo M."/>
            <person name="Jacek P."/>
            <person name="Kubiak K."/>
        </authorList>
    </citation>
    <scope>NUCLEOTIDE SEQUENCE</scope>
    <source>
        <strain evidence="5">SI1</strain>
    </source>
</reference>
<evidence type="ECO:0000256" key="2">
    <source>
        <dbReference type="ARBA" id="ARBA00023125"/>
    </source>
</evidence>
<dbReference type="Proteomes" id="UP001202887">
    <property type="component" value="Unassembled WGS sequence"/>
</dbReference>
<evidence type="ECO:0000259" key="4">
    <source>
        <dbReference type="PROSITE" id="PS50043"/>
    </source>
</evidence>
<dbReference type="InterPro" id="IPR036388">
    <property type="entry name" value="WH-like_DNA-bd_sf"/>
</dbReference>
<evidence type="ECO:0000313" key="5">
    <source>
        <dbReference type="EMBL" id="MCJ8354699.1"/>
    </source>
</evidence>
<keyword evidence="2" id="KW-0238">DNA-binding</keyword>
<dbReference type="SUPFAM" id="SSF46894">
    <property type="entry name" value="C-terminal effector domain of the bipartite response regulators"/>
    <property type="match status" value="1"/>
</dbReference>
<keyword evidence="1" id="KW-0805">Transcription regulation</keyword>
<accession>A0AAW5ET30</accession>
<protein>
    <submittedName>
        <fullName evidence="5">LuxR C-terminal-related transcriptional regulator</fullName>
    </submittedName>
</protein>
<dbReference type="Gene3D" id="3.30.450.80">
    <property type="entry name" value="Transcription factor LuxR-like, autoinducer-binding domain"/>
    <property type="match status" value="1"/>
</dbReference>
<reference evidence="5" key="1">
    <citation type="journal article" date="2021" name="Polymers (Basel)">
        <title>Highly Stretchable Bacterial Cellulose Produced by Komagataeibacter hansenii SI1.</title>
        <authorList>
            <person name="Cielecka I."/>
            <person name="Ryngajllo M."/>
            <person name="Maniukiewicz W."/>
            <person name="Bielecki S."/>
        </authorList>
    </citation>
    <scope>NUCLEOTIDE SEQUENCE</scope>
    <source>
        <strain evidence="5">SI1</strain>
    </source>
</reference>
<dbReference type="AlphaFoldDB" id="A0AAW5ET30"/>
<evidence type="ECO:0000313" key="6">
    <source>
        <dbReference type="Proteomes" id="UP001202887"/>
    </source>
</evidence>
<dbReference type="InterPro" id="IPR000792">
    <property type="entry name" value="Tscrpt_reg_LuxR_C"/>
</dbReference>
<evidence type="ECO:0000256" key="1">
    <source>
        <dbReference type="ARBA" id="ARBA00023015"/>
    </source>
</evidence>
<sequence length="237" mass="27029">MLHLFEDALNSVESMQNSENINQLNAEFRSILTKLKHFVHTAGLVHKTRVTECYLIDSTYPDDWMQHYIDNCYQNIDPVIATARHEFLPYGWGSVGVRNKSQKNMMQEFQDIGFRSGYAVPLPVSPSMLLLVGMASNDKEINFRDRTILQIAINQYHACYMQITNGGTSKEDCSLSDRERECLLWVAQGKNTLEISSILNISDNTVKYHLKNIMQKLGAHNRIQAVVQAINLGLIHP</sequence>
<dbReference type="GeneID" id="61366083"/>
<dbReference type="SUPFAM" id="SSF75516">
    <property type="entry name" value="Pheromone-binding domain of LuxR-like quorum-sensing transcription factors"/>
    <property type="match status" value="1"/>
</dbReference>
<dbReference type="PROSITE" id="PS00622">
    <property type="entry name" value="HTH_LUXR_1"/>
    <property type="match status" value="1"/>
</dbReference>
<dbReference type="InterPro" id="IPR016032">
    <property type="entry name" value="Sig_transdc_resp-reg_C-effctor"/>
</dbReference>
<name>A0AAW5ET30_NOVHA</name>
<dbReference type="GO" id="GO:0006355">
    <property type="term" value="P:regulation of DNA-templated transcription"/>
    <property type="evidence" value="ECO:0007669"/>
    <property type="project" value="InterPro"/>
</dbReference>
<dbReference type="CDD" id="cd06170">
    <property type="entry name" value="LuxR_C_like"/>
    <property type="match status" value="1"/>
</dbReference>
<dbReference type="PRINTS" id="PR00038">
    <property type="entry name" value="HTHLUXR"/>
</dbReference>
<keyword evidence="3" id="KW-0804">Transcription</keyword>
<dbReference type="SMART" id="SM00421">
    <property type="entry name" value="HTH_LUXR"/>
    <property type="match status" value="1"/>
</dbReference>
<dbReference type="RefSeq" id="WP_075595501.1">
    <property type="nucleotide sequence ID" value="NZ_CP062147.1"/>
</dbReference>
<organism evidence="5 6">
    <name type="scientific">Novacetimonas hansenii</name>
    <name type="common">Komagataeibacter hansenii</name>
    <dbReference type="NCBI Taxonomy" id="436"/>
    <lineage>
        <taxon>Bacteria</taxon>
        <taxon>Pseudomonadati</taxon>
        <taxon>Pseudomonadota</taxon>
        <taxon>Alphaproteobacteria</taxon>
        <taxon>Acetobacterales</taxon>
        <taxon>Acetobacteraceae</taxon>
        <taxon>Novacetimonas</taxon>
    </lineage>
</organism>
<dbReference type="Gene3D" id="1.10.10.10">
    <property type="entry name" value="Winged helix-like DNA-binding domain superfamily/Winged helix DNA-binding domain"/>
    <property type="match status" value="1"/>
</dbReference>
<dbReference type="PANTHER" id="PTHR44688:SF16">
    <property type="entry name" value="DNA-BINDING TRANSCRIPTIONAL ACTIVATOR DEVR_DOSR"/>
    <property type="match status" value="1"/>
</dbReference>
<feature type="domain" description="HTH luxR-type" evidence="4">
    <location>
        <begin position="168"/>
        <end position="233"/>
    </location>
</feature>
<comment type="caution">
    <text evidence="5">The sequence shown here is derived from an EMBL/GenBank/DDBJ whole genome shotgun (WGS) entry which is preliminary data.</text>
</comment>
<proteinExistence type="predicted"/>
<dbReference type="InterPro" id="IPR005143">
    <property type="entry name" value="TF_LuxR_autoind-bd_dom"/>
</dbReference>
<dbReference type="PROSITE" id="PS50043">
    <property type="entry name" value="HTH_LUXR_2"/>
    <property type="match status" value="1"/>
</dbReference>
<dbReference type="InterPro" id="IPR036693">
    <property type="entry name" value="TF_LuxR_autoind-bd_dom_sf"/>
</dbReference>
<dbReference type="EMBL" id="JAIBCX010000034">
    <property type="protein sequence ID" value="MCJ8354699.1"/>
    <property type="molecule type" value="Genomic_DNA"/>
</dbReference>
<gene>
    <name evidence="5" type="ORF">K1W68_12000</name>
</gene>